<reference evidence="2 3" key="1">
    <citation type="submission" date="2023-10" db="EMBL/GenBank/DDBJ databases">
        <title>Genomes of two closely related lineages of the louse Polyplax serrata with different host specificities.</title>
        <authorList>
            <person name="Martinu J."/>
            <person name="Tarabai H."/>
            <person name="Stefka J."/>
            <person name="Hypsa V."/>
        </authorList>
    </citation>
    <scope>NUCLEOTIDE SEQUENCE [LARGE SCALE GENOMIC DNA]</scope>
    <source>
        <strain evidence="2">HR10_N</strain>
    </source>
</reference>
<evidence type="ECO:0000256" key="1">
    <source>
        <dbReference type="SAM" id="Phobius"/>
    </source>
</evidence>
<proteinExistence type="predicted"/>
<name>A0AAN8PEQ2_POLSC</name>
<feature type="transmembrane region" description="Helical" evidence="1">
    <location>
        <begin position="73"/>
        <end position="92"/>
    </location>
</feature>
<evidence type="ECO:0000313" key="2">
    <source>
        <dbReference type="EMBL" id="KAK6629162.1"/>
    </source>
</evidence>
<sequence length="128" mass="13704">MIRSIFSPPKKMDVLLSNSKMNVKHGEDLCEASMRGLIDGLIIGFVIGGAIGILQGWLRDAKSKDFCLLSSSWALNGAAVGAVVITLGNVIVQADMTPGVRDLHRDSMYSDEVANLSPCEVQTVSVKL</sequence>
<accession>A0AAN8PEQ2</accession>
<protein>
    <submittedName>
        <fullName evidence="2">Uncharacterized protein</fullName>
    </submittedName>
</protein>
<gene>
    <name evidence="2" type="ORF">RUM43_002979</name>
</gene>
<dbReference type="Proteomes" id="UP001372834">
    <property type="component" value="Unassembled WGS sequence"/>
</dbReference>
<comment type="caution">
    <text evidence="2">The sequence shown here is derived from an EMBL/GenBank/DDBJ whole genome shotgun (WGS) entry which is preliminary data.</text>
</comment>
<dbReference type="EMBL" id="JAWJWE010000036">
    <property type="protein sequence ID" value="KAK6629162.1"/>
    <property type="molecule type" value="Genomic_DNA"/>
</dbReference>
<keyword evidence="1" id="KW-1133">Transmembrane helix</keyword>
<feature type="transmembrane region" description="Helical" evidence="1">
    <location>
        <begin position="37"/>
        <end position="58"/>
    </location>
</feature>
<evidence type="ECO:0000313" key="3">
    <source>
        <dbReference type="Proteomes" id="UP001372834"/>
    </source>
</evidence>
<keyword evidence="1" id="KW-0472">Membrane</keyword>
<organism evidence="2 3">
    <name type="scientific">Polyplax serrata</name>
    <name type="common">Common mouse louse</name>
    <dbReference type="NCBI Taxonomy" id="468196"/>
    <lineage>
        <taxon>Eukaryota</taxon>
        <taxon>Metazoa</taxon>
        <taxon>Ecdysozoa</taxon>
        <taxon>Arthropoda</taxon>
        <taxon>Hexapoda</taxon>
        <taxon>Insecta</taxon>
        <taxon>Pterygota</taxon>
        <taxon>Neoptera</taxon>
        <taxon>Paraneoptera</taxon>
        <taxon>Psocodea</taxon>
        <taxon>Troctomorpha</taxon>
        <taxon>Phthiraptera</taxon>
        <taxon>Anoplura</taxon>
        <taxon>Polyplacidae</taxon>
        <taxon>Polyplax</taxon>
    </lineage>
</organism>
<dbReference type="AlphaFoldDB" id="A0AAN8PEQ2"/>
<keyword evidence="1" id="KW-0812">Transmembrane</keyword>